<dbReference type="KEGG" id="masz:C9I28_05385"/>
<proteinExistence type="predicted"/>
<sequence>MIVTVVSEGTGAAKLALAEHLAALRGLAGRKVLLMDADSHPHDSPCGKRVLPIAVRAVCGKSVQAELDNLGQRFQDIVVDADGRDSLGSRAALIAAKVAVIPAGDLHGDTARAARLAERIGNARLFNPGLRIVIVTNPVPDQVPDDERNRTLATLQRTLPGAQLASHPGVLYATVFGN</sequence>
<dbReference type="AlphaFoldDB" id="A0A2R4C6G5"/>
<accession>A0A2R4C6G5</accession>
<name>A0A2R4C6G5_9BURK</name>
<organism evidence="1 2">
    <name type="scientific">Pseudoduganella armeniaca</name>
    <dbReference type="NCBI Taxonomy" id="2072590"/>
    <lineage>
        <taxon>Bacteria</taxon>
        <taxon>Pseudomonadati</taxon>
        <taxon>Pseudomonadota</taxon>
        <taxon>Betaproteobacteria</taxon>
        <taxon>Burkholderiales</taxon>
        <taxon>Oxalobacteraceae</taxon>
        <taxon>Telluria group</taxon>
        <taxon>Pseudoduganella</taxon>
    </lineage>
</organism>
<gene>
    <name evidence="1" type="ORF">C9I28_05385</name>
</gene>
<dbReference type="InterPro" id="IPR027417">
    <property type="entry name" value="P-loop_NTPase"/>
</dbReference>
<evidence type="ECO:0000313" key="1">
    <source>
        <dbReference type="EMBL" id="AVR95217.1"/>
    </source>
</evidence>
<dbReference type="EMBL" id="CP028324">
    <property type="protein sequence ID" value="AVR95217.1"/>
    <property type="molecule type" value="Genomic_DNA"/>
</dbReference>
<protein>
    <submittedName>
        <fullName evidence="1">Cobyrinic acid ac-diamide synthase</fullName>
    </submittedName>
</protein>
<dbReference type="RefSeq" id="WP_107140569.1">
    <property type="nucleotide sequence ID" value="NZ_CP028324.1"/>
</dbReference>
<dbReference type="OrthoDB" id="69313at2"/>
<dbReference type="Proteomes" id="UP000240505">
    <property type="component" value="Chromosome"/>
</dbReference>
<dbReference type="SUPFAM" id="SSF52540">
    <property type="entry name" value="P-loop containing nucleoside triphosphate hydrolases"/>
    <property type="match status" value="1"/>
</dbReference>
<keyword evidence="2" id="KW-1185">Reference proteome</keyword>
<evidence type="ECO:0000313" key="2">
    <source>
        <dbReference type="Proteomes" id="UP000240505"/>
    </source>
</evidence>
<reference evidence="1 2" key="1">
    <citation type="submission" date="2018-03" db="EMBL/GenBank/DDBJ databases">
        <title>Massilia armeniaca sp. nov., isolated from desert soil.</title>
        <authorList>
            <person name="Huang H."/>
            <person name="Ren M."/>
        </authorList>
    </citation>
    <scope>NUCLEOTIDE SEQUENCE [LARGE SCALE GENOMIC DNA]</scope>
    <source>
        <strain evidence="1 2">ZMN-3</strain>
    </source>
</reference>
<dbReference type="Gene3D" id="3.40.50.300">
    <property type="entry name" value="P-loop containing nucleotide triphosphate hydrolases"/>
    <property type="match status" value="1"/>
</dbReference>